<evidence type="ECO:0000313" key="1">
    <source>
        <dbReference type="EMBL" id="KZS04900.1"/>
    </source>
</evidence>
<organism evidence="1 2">
    <name type="scientific">Daphnia magna</name>
    <dbReference type="NCBI Taxonomy" id="35525"/>
    <lineage>
        <taxon>Eukaryota</taxon>
        <taxon>Metazoa</taxon>
        <taxon>Ecdysozoa</taxon>
        <taxon>Arthropoda</taxon>
        <taxon>Crustacea</taxon>
        <taxon>Branchiopoda</taxon>
        <taxon>Diplostraca</taxon>
        <taxon>Cladocera</taxon>
        <taxon>Anomopoda</taxon>
        <taxon>Daphniidae</taxon>
        <taxon>Daphnia</taxon>
    </lineage>
</organism>
<evidence type="ECO:0000313" key="2">
    <source>
        <dbReference type="Proteomes" id="UP000076858"/>
    </source>
</evidence>
<dbReference type="AlphaFoldDB" id="A0A164MBL0"/>
<keyword evidence="2" id="KW-1185">Reference proteome</keyword>
<gene>
    <name evidence="1" type="ORF">APZ42_032058</name>
</gene>
<reference evidence="1 2" key="1">
    <citation type="submission" date="2016-03" db="EMBL/GenBank/DDBJ databases">
        <title>EvidentialGene: Evidence-directed Construction of Genes on Genomes.</title>
        <authorList>
            <person name="Gilbert D.G."/>
            <person name="Choi J.-H."/>
            <person name="Mockaitis K."/>
            <person name="Colbourne J."/>
            <person name="Pfrender M."/>
        </authorList>
    </citation>
    <scope>NUCLEOTIDE SEQUENCE [LARGE SCALE GENOMIC DNA]</scope>
    <source>
        <strain evidence="1 2">Xinb3</strain>
        <tissue evidence="1">Complete organism</tissue>
    </source>
</reference>
<dbReference type="Proteomes" id="UP000076858">
    <property type="component" value="Unassembled WGS sequence"/>
</dbReference>
<keyword evidence="1" id="KW-0413">Isomerase</keyword>
<accession>A0A164MBL0</accession>
<protein>
    <submittedName>
        <fullName evidence="1">Putative Peptidyl-prolyl cis-trans isomerase</fullName>
    </submittedName>
</protein>
<comment type="caution">
    <text evidence="1">The sequence shown here is derived from an EMBL/GenBank/DDBJ whole genome shotgun (WGS) entry which is preliminary data.</text>
</comment>
<proteinExistence type="predicted"/>
<dbReference type="EMBL" id="LRGB01003031">
    <property type="protein sequence ID" value="KZS04900.1"/>
    <property type="molecule type" value="Genomic_DNA"/>
</dbReference>
<dbReference type="GO" id="GO:0016853">
    <property type="term" value="F:isomerase activity"/>
    <property type="evidence" value="ECO:0007669"/>
    <property type="project" value="UniProtKB-KW"/>
</dbReference>
<sequence length="46" mass="5547">MHSIFRKIYYGMSVVLGLVVTDKDYRLTDEVKIVECTIKYESRFHY</sequence>
<name>A0A164MBL0_9CRUS</name>